<name>A0A7R8WG89_9CRUS</name>
<reference evidence="1" key="1">
    <citation type="submission" date="2020-11" db="EMBL/GenBank/DDBJ databases">
        <authorList>
            <person name="Tran Van P."/>
        </authorList>
    </citation>
    <scope>NUCLEOTIDE SEQUENCE</scope>
</reference>
<dbReference type="AlphaFoldDB" id="A0A7R8WG89"/>
<proteinExistence type="predicted"/>
<evidence type="ECO:0000313" key="1">
    <source>
        <dbReference type="EMBL" id="CAD7229821.1"/>
    </source>
</evidence>
<protein>
    <submittedName>
        <fullName evidence="1">Uncharacterized protein</fullName>
    </submittedName>
</protein>
<sequence>MTDTGAGKTVCPVRVEKFKSGSTNERMMTHSTETPMQSVALVTVFYIAVESALPKILAGERCWSRGKSGGVEYPVKMRDW</sequence>
<gene>
    <name evidence="1" type="ORF">CTOB1V02_LOCUS7687</name>
</gene>
<dbReference type="EMBL" id="OB662299">
    <property type="protein sequence ID" value="CAD7229821.1"/>
    <property type="molecule type" value="Genomic_DNA"/>
</dbReference>
<accession>A0A7R8WG89</accession>
<organism evidence="1">
    <name type="scientific">Cyprideis torosa</name>
    <dbReference type="NCBI Taxonomy" id="163714"/>
    <lineage>
        <taxon>Eukaryota</taxon>
        <taxon>Metazoa</taxon>
        <taxon>Ecdysozoa</taxon>
        <taxon>Arthropoda</taxon>
        <taxon>Crustacea</taxon>
        <taxon>Oligostraca</taxon>
        <taxon>Ostracoda</taxon>
        <taxon>Podocopa</taxon>
        <taxon>Podocopida</taxon>
        <taxon>Cytherocopina</taxon>
        <taxon>Cytheroidea</taxon>
        <taxon>Cytherideidae</taxon>
        <taxon>Cyprideis</taxon>
    </lineage>
</organism>